<organism evidence="8 9">
    <name type="scientific">Leishmania donovani</name>
    <dbReference type="NCBI Taxonomy" id="5661"/>
    <lineage>
        <taxon>Eukaryota</taxon>
        <taxon>Discoba</taxon>
        <taxon>Euglenozoa</taxon>
        <taxon>Kinetoplastea</taxon>
        <taxon>Metakinetoplastina</taxon>
        <taxon>Trypanosomatida</taxon>
        <taxon>Trypanosomatidae</taxon>
        <taxon>Leishmaniinae</taxon>
        <taxon>Leishmania</taxon>
    </lineage>
</organism>
<feature type="region of interest" description="Disordered" evidence="5">
    <location>
        <begin position="434"/>
        <end position="460"/>
    </location>
</feature>
<evidence type="ECO:0000256" key="4">
    <source>
        <dbReference type="SAM" id="Coils"/>
    </source>
</evidence>
<accession>A0A504Y539</accession>
<dbReference type="GO" id="GO:0034975">
    <property type="term" value="P:protein folding in endoplasmic reticulum"/>
    <property type="evidence" value="ECO:0007669"/>
    <property type="project" value="TreeGrafter"/>
</dbReference>
<evidence type="ECO:0000256" key="5">
    <source>
        <dbReference type="SAM" id="MobiDB-lite"/>
    </source>
</evidence>
<dbReference type="PANTHER" id="PTHR44140:SF2">
    <property type="entry name" value="LD25575P"/>
    <property type="match status" value="1"/>
</dbReference>
<dbReference type="VEuPathDB" id="TriTrypDB:LDHU3_14.1760"/>
<keyword evidence="4" id="KW-0175">Coiled coil</keyword>
<comment type="caution">
    <text evidence="8">The sequence shown here is derived from an EMBL/GenBank/DDBJ whole genome shotgun (WGS) entry which is preliminary data.</text>
</comment>
<dbReference type="EMBL" id="RHLD01000042">
    <property type="protein sequence ID" value="TPP53410.1"/>
    <property type="molecule type" value="Genomic_DNA"/>
</dbReference>
<dbReference type="GO" id="GO:0051787">
    <property type="term" value="F:misfolded protein binding"/>
    <property type="evidence" value="ECO:0007669"/>
    <property type="project" value="TreeGrafter"/>
</dbReference>
<dbReference type="SMART" id="SM00028">
    <property type="entry name" value="TPR"/>
    <property type="match status" value="3"/>
</dbReference>
<dbReference type="AlphaFoldDB" id="A0A504Y539"/>
<proteinExistence type="predicted"/>
<name>A0A504Y539_LEIDO</name>
<feature type="signal peptide" evidence="6">
    <location>
        <begin position="1"/>
        <end position="39"/>
    </location>
</feature>
<protein>
    <submittedName>
        <fullName evidence="8">DnaJ domain family protein</fullName>
    </submittedName>
</protein>
<dbReference type="Pfam" id="PF00226">
    <property type="entry name" value="DnaJ"/>
    <property type="match status" value="1"/>
</dbReference>
<dbReference type="Proteomes" id="UP000318821">
    <property type="component" value="Unassembled WGS sequence"/>
</dbReference>
<feature type="coiled-coil region" evidence="4">
    <location>
        <begin position="272"/>
        <end position="299"/>
    </location>
</feature>
<dbReference type="GO" id="GO:0051087">
    <property type="term" value="F:protein-folding chaperone binding"/>
    <property type="evidence" value="ECO:0007669"/>
    <property type="project" value="TreeGrafter"/>
</dbReference>
<dbReference type="Gene3D" id="1.10.287.110">
    <property type="entry name" value="DnaJ domain"/>
    <property type="match status" value="1"/>
</dbReference>
<dbReference type="PANTHER" id="PTHR44140">
    <property type="entry name" value="LD25575P"/>
    <property type="match status" value="1"/>
</dbReference>
<dbReference type="CDD" id="cd06257">
    <property type="entry name" value="DnaJ"/>
    <property type="match status" value="1"/>
</dbReference>
<dbReference type="VEuPathDB" id="TriTrypDB:LdCL_140020000"/>
<feature type="coiled-coil region" evidence="4">
    <location>
        <begin position="367"/>
        <end position="407"/>
    </location>
</feature>
<evidence type="ECO:0000256" key="6">
    <source>
        <dbReference type="SAM" id="SignalP"/>
    </source>
</evidence>
<evidence type="ECO:0000313" key="8">
    <source>
        <dbReference type="EMBL" id="TPP53410.1"/>
    </source>
</evidence>
<dbReference type="GO" id="GO:0005783">
    <property type="term" value="C:endoplasmic reticulum"/>
    <property type="evidence" value="ECO:0007669"/>
    <property type="project" value="UniProtKB-SubCell"/>
</dbReference>
<dbReference type="InterPro" id="IPR051727">
    <property type="entry name" value="DnaJ_C3_Co-chaperones"/>
</dbReference>
<feature type="chain" id="PRO_5021451408" evidence="6">
    <location>
        <begin position="40"/>
        <end position="554"/>
    </location>
</feature>
<dbReference type="Gene3D" id="1.25.40.10">
    <property type="entry name" value="Tetratricopeptide repeat domain"/>
    <property type="match status" value="1"/>
</dbReference>
<feature type="domain" description="J" evidence="7">
    <location>
        <begin position="412"/>
        <end position="487"/>
    </location>
</feature>
<feature type="compositionally biased region" description="Basic and acidic residues" evidence="5">
    <location>
        <begin position="439"/>
        <end position="460"/>
    </location>
</feature>
<evidence type="ECO:0000256" key="3">
    <source>
        <dbReference type="ARBA" id="ARBA00022824"/>
    </source>
</evidence>
<dbReference type="PRINTS" id="PR00625">
    <property type="entry name" value="JDOMAIN"/>
</dbReference>
<dbReference type="InterPro" id="IPR011990">
    <property type="entry name" value="TPR-like_helical_dom_sf"/>
</dbReference>
<dbReference type="InterPro" id="IPR036869">
    <property type="entry name" value="J_dom_sf"/>
</dbReference>
<dbReference type="VEuPathDB" id="TriTrypDB:LdBPK_141410.1"/>
<keyword evidence="2 6" id="KW-0732">Signal</keyword>
<comment type="subcellular location">
    <subcellularLocation>
        <location evidence="1">Endoplasmic reticulum</location>
    </subcellularLocation>
</comment>
<dbReference type="InterPro" id="IPR019734">
    <property type="entry name" value="TPR_rpt"/>
</dbReference>
<evidence type="ECO:0000256" key="2">
    <source>
        <dbReference type="ARBA" id="ARBA00022729"/>
    </source>
</evidence>
<dbReference type="PROSITE" id="PS50076">
    <property type="entry name" value="DNAJ_2"/>
    <property type="match status" value="1"/>
</dbReference>
<dbReference type="SUPFAM" id="SSF48452">
    <property type="entry name" value="TPR-like"/>
    <property type="match status" value="2"/>
</dbReference>
<evidence type="ECO:0000256" key="1">
    <source>
        <dbReference type="ARBA" id="ARBA00004240"/>
    </source>
</evidence>
<evidence type="ECO:0000313" key="9">
    <source>
        <dbReference type="Proteomes" id="UP000318821"/>
    </source>
</evidence>
<dbReference type="InterPro" id="IPR001623">
    <property type="entry name" value="DnaJ_domain"/>
</dbReference>
<evidence type="ECO:0000259" key="7">
    <source>
        <dbReference type="PROSITE" id="PS50076"/>
    </source>
</evidence>
<sequence length="554" mass="61875">MARSSSSSISRCRWCYSRAAHRALLCSLLVVLLIGGPSAVFGVEADDDTIRLLLAAGDKALGQGRAHYGEALSKYTAVLTRWPKNERALYSRAELYSMMRERAAALDDLNALLTINKDHPQGLALRMSLNTQLGNLVDAHRDGKHLVRVYKALNKPDNFVGLVVAAGGGVPDAANDAVLMRKYRECVDVLARIIREFSVDSVELRLRRAACALAADDNIAATQELKYVTQRSPQNLNAIALNAQALRRLGALDQSMSELRRCLNLDPEYAPCANLHKLIRQQQRMIKSIEKRLQDKKFEAVVRLIAEARAAEPHAPYEEQLAAWHCEALVSLRNTDEGIRVCQMLVDRYDGANSPTVFDAHIRLAELHLLDDNIAAAEAALQKAREMRQHDGKVEEMRMKIEKLKRTGARKDYYKILGLKKTASAQDIRRAYRKLAKSSHPDQLRSKDMTDREREKQEKMFRDVNEAKEVLLDEEKRFPEASLEVPGGFPGGFPAASISSATAAITPGATTSRHSQLFLVFTTNAWWALAGVRGVLMSATRDVSRFPLLRWVRA</sequence>
<dbReference type="SUPFAM" id="SSF46565">
    <property type="entry name" value="Chaperone J-domain"/>
    <property type="match status" value="1"/>
</dbReference>
<reference evidence="9" key="1">
    <citation type="submission" date="2019-02" db="EMBL/GenBank/DDBJ databases">
        <title>FDA dAtabase for Regulatory Grade micrObial Sequences (FDA-ARGOS): Supporting development and validation of Infectious Disease Dx tests.</title>
        <authorList>
            <person name="Duncan R."/>
            <person name="Fisher C."/>
            <person name="Tallon L."/>
            <person name="Sadzewicz L."/>
            <person name="Sengamalay N."/>
            <person name="Ott S."/>
            <person name="Godinez A."/>
            <person name="Nagaraj S."/>
            <person name="Vavikolanu K."/>
            <person name="Vyas G."/>
            <person name="Nadendla S."/>
            <person name="Aluvathingal J."/>
            <person name="Sichtig H."/>
        </authorList>
    </citation>
    <scope>NUCLEOTIDE SEQUENCE [LARGE SCALE GENOMIC DNA]</scope>
    <source>
        <strain evidence="9">FDAARGOS_360</strain>
    </source>
</reference>
<dbReference type="SMART" id="SM00271">
    <property type="entry name" value="DnaJ"/>
    <property type="match status" value="1"/>
</dbReference>
<keyword evidence="3" id="KW-0256">Endoplasmic reticulum</keyword>
<gene>
    <name evidence="8" type="ORF">CGC20_38245</name>
</gene>